<protein>
    <submittedName>
        <fullName evidence="1">Uncharacterized protein</fullName>
    </submittedName>
</protein>
<dbReference type="AlphaFoldDB" id="A0A2P7QZD0"/>
<gene>
    <name evidence="1" type="ORF">C7I55_02805</name>
</gene>
<comment type="caution">
    <text evidence="1">The sequence shown here is derived from an EMBL/GenBank/DDBJ whole genome shotgun (WGS) entry which is preliminary data.</text>
</comment>
<dbReference type="Proteomes" id="UP000241167">
    <property type="component" value="Unassembled WGS sequence"/>
</dbReference>
<proteinExistence type="predicted"/>
<dbReference type="EMBL" id="PXYI01000001">
    <property type="protein sequence ID" value="PSJ43320.1"/>
    <property type="molecule type" value="Genomic_DNA"/>
</dbReference>
<sequence length="94" mass="10788">MDQEIARWKMMDQHGEVVTVLEIREFENTACCLSAAWIEGMRRLQTEAGHLVTEIEEDWYAIIATGQELRPIECALENVERRVPSRRSGVGDGR</sequence>
<evidence type="ECO:0000313" key="2">
    <source>
        <dbReference type="Proteomes" id="UP000241167"/>
    </source>
</evidence>
<evidence type="ECO:0000313" key="1">
    <source>
        <dbReference type="EMBL" id="PSJ43320.1"/>
    </source>
</evidence>
<dbReference type="RefSeq" id="WP_146150910.1">
    <property type="nucleotide sequence ID" value="NZ_PXYI01000001.1"/>
</dbReference>
<reference evidence="1 2" key="1">
    <citation type="submission" date="2018-03" db="EMBL/GenBank/DDBJ databases">
        <title>The draft genome of Sphingosinicella sp. GL-C-18.</title>
        <authorList>
            <person name="Liu L."/>
            <person name="Li L."/>
            <person name="Liang L."/>
            <person name="Zhang X."/>
            <person name="Wang T."/>
        </authorList>
    </citation>
    <scope>NUCLEOTIDE SEQUENCE [LARGE SCALE GENOMIC DNA]</scope>
    <source>
        <strain evidence="1 2">GL-C-18</strain>
    </source>
</reference>
<organism evidence="1 2">
    <name type="scientific">Allosphingosinicella deserti</name>
    <dbReference type="NCBI Taxonomy" id="2116704"/>
    <lineage>
        <taxon>Bacteria</taxon>
        <taxon>Pseudomonadati</taxon>
        <taxon>Pseudomonadota</taxon>
        <taxon>Alphaproteobacteria</taxon>
        <taxon>Sphingomonadales</taxon>
        <taxon>Sphingomonadaceae</taxon>
        <taxon>Allosphingosinicella</taxon>
    </lineage>
</organism>
<keyword evidence="2" id="KW-1185">Reference proteome</keyword>
<name>A0A2P7QZD0_9SPHN</name>
<accession>A0A2P7QZD0</accession>